<protein>
    <recommendedName>
        <fullName evidence="7 11">Aldose 1-epimerase</fullName>
        <ecNumber evidence="6 11">5.1.3.3</ecNumber>
    </recommendedName>
</protein>
<dbReference type="GO" id="GO:0006006">
    <property type="term" value="P:glucose metabolic process"/>
    <property type="evidence" value="ECO:0007669"/>
    <property type="project" value="TreeGrafter"/>
</dbReference>
<comment type="subunit">
    <text evidence="5">Monomer.</text>
</comment>
<dbReference type="PANTHER" id="PTHR10091">
    <property type="entry name" value="ALDOSE-1-EPIMERASE"/>
    <property type="match status" value="1"/>
</dbReference>
<dbReference type="KEGG" id="mgk:FSB76_26180"/>
<dbReference type="PIRSF" id="PIRSF005096">
    <property type="entry name" value="GALM"/>
    <property type="match status" value="1"/>
</dbReference>
<dbReference type="Proteomes" id="UP000321362">
    <property type="component" value="Chromosome"/>
</dbReference>
<dbReference type="InterPro" id="IPR015443">
    <property type="entry name" value="Aldose_1-epimerase"/>
</dbReference>
<feature type="binding site" evidence="13">
    <location>
        <begin position="84"/>
        <end position="85"/>
    </location>
    <ligand>
        <name>beta-D-galactose</name>
        <dbReference type="ChEBI" id="CHEBI:27667"/>
    </ligand>
</feature>
<dbReference type="CDD" id="cd09019">
    <property type="entry name" value="galactose_mutarotase_like"/>
    <property type="match status" value="1"/>
</dbReference>
<dbReference type="GO" id="GO:0005737">
    <property type="term" value="C:cytoplasm"/>
    <property type="evidence" value="ECO:0007669"/>
    <property type="project" value="TreeGrafter"/>
</dbReference>
<dbReference type="InterPro" id="IPR018052">
    <property type="entry name" value="Ald1_epimerase_CS"/>
</dbReference>
<evidence type="ECO:0000313" key="15">
    <source>
        <dbReference type="Proteomes" id="UP000321362"/>
    </source>
</evidence>
<evidence type="ECO:0000256" key="12">
    <source>
        <dbReference type="PIRSR" id="PIRSR005096-1"/>
    </source>
</evidence>
<name>A0A5B8W8F9_9SPHI</name>
<dbReference type="PROSITE" id="PS00545">
    <property type="entry name" value="ALDOSE_1_EPIMERASE"/>
    <property type="match status" value="1"/>
</dbReference>
<feature type="active site" description="Proton donor" evidence="12">
    <location>
        <position position="180"/>
    </location>
</feature>
<dbReference type="InterPro" id="IPR008183">
    <property type="entry name" value="Aldose_1/G6P_1-epimerase"/>
</dbReference>
<dbReference type="EMBL" id="CP042437">
    <property type="protein sequence ID" value="QEC79265.1"/>
    <property type="molecule type" value="Genomic_DNA"/>
</dbReference>
<keyword evidence="15" id="KW-1185">Reference proteome</keyword>
<dbReference type="EC" id="5.1.3.3" evidence="6 11"/>
<evidence type="ECO:0000256" key="2">
    <source>
        <dbReference type="ARBA" id="ARBA00001913"/>
    </source>
</evidence>
<dbReference type="PANTHER" id="PTHR10091:SF0">
    <property type="entry name" value="GALACTOSE MUTAROTASE"/>
    <property type="match status" value="1"/>
</dbReference>
<evidence type="ECO:0000256" key="4">
    <source>
        <dbReference type="ARBA" id="ARBA00006206"/>
    </source>
</evidence>
<evidence type="ECO:0000256" key="5">
    <source>
        <dbReference type="ARBA" id="ARBA00011245"/>
    </source>
</evidence>
<comment type="cofactor">
    <cofactor evidence="2">
        <name>Ca(2+)</name>
        <dbReference type="ChEBI" id="CHEBI:29108"/>
    </cofactor>
</comment>
<evidence type="ECO:0000256" key="7">
    <source>
        <dbReference type="ARBA" id="ARBA00014165"/>
    </source>
</evidence>
<evidence type="ECO:0000256" key="3">
    <source>
        <dbReference type="ARBA" id="ARBA00005028"/>
    </source>
</evidence>
<evidence type="ECO:0000313" key="14">
    <source>
        <dbReference type="EMBL" id="QEC79265.1"/>
    </source>
</evidence>
<reference evidence="14 15" key="1">
    <citation type="journal article" date="2013" name="J. Microbiol.">
        <title>Mucilaginibacter ginsenosidivorax sp. nov., with ginsenoside converting activity isolated from sediment.</title>
        <authorList>
            <person name="Kim J.K."/>
            <person name="Choi T.E."/>
            <person name="Liu Q.M."/>
            <person name="Park H.Y."/>
            <person name="Yi T.H."/>
            <person name="Yoon M.H."/>
            <person name="Kim S.C."/>
            <person name="Im W.T."/>
        </authorList>
    </citation>
    <scope>NUCLEOTIDE SEQUENCE [LARGE SCALE GENOMIC DNA]</scope>
    <source>
        <strain evidence="14 15">KHI28</strain>
    </source>
</reference>
<keyword evidence="10 11" id="KW-0119">Carbohydrate metabolism</keyword>
<accession>A0A5B8W8F9</accession>
<dbReference type="GO" id="GO:0030246">
    <property type="term" value="F:carbohydrate binding"/>
    <property type="evidence" value="ECO:0007669"/>
    <property type="project" value="InterPro"/>
</dbReference>
<evidence type="ECO:0000256" key="6">
    <source>
        <dbReference type="ARBA" id="ARBA00013185"/>
    </source>
</evidence>
<proteinExistence type="inferred from homology"/>
<sequence length="347" mass="37815">MIKSQNRISQQEWGEHVGCKVYFFRLENSSGAYVELTNYGATLVSAVVPDKAGNLENVILGYHSLPGCIADECYLGATIGRFANRIGGAEFTLNGTVYHLDANDGNNSNHGGNAGFNTRVFDYQITESGVAFSLLSKDGDGGYPGDLKLVVTYEWTDDNELKIKYQATADKQTVANFTNHAYFNLSAGEGGIFDHTLKVYADNVLDVDAAYVPTGLVKPAGKRTLNGEVLRDKMMAGGDTINGYNNCFLLQNDARHTLKPAALLIDNASGRQVEVATSYPSVVVYTGDYLRSKIPGNYSRPYRPFDGLCLECQHYPDSPNHAHFPSAILNPGEAFCQVIVYKFGVVA</sequence>
<organism evidence="14 15">
    <name type="scientific">Mucilaginibacter ginsenosidivorax</name>
    <dbReference type="NCBI Taxonomy" id="862126"/>
    <lineage>
        <taxon>Bacteria</taxon>
        <taxon>Pseudomonadati</taxon>
        <taxon>Bacteroidota</taxon>
        <taxon>Sphingobacteriia</taxon>
        <taxon>Sphingobacteriales</taxon>
        <taxon>Sphingobacteriaceae</taxon>
        <taxon>Mucilaginibacter</taxon>
    </lineage>
</organism>
<dbReference type="InterPro" id="IPR014718">
    <property type="entry name" value="GH-type_carb-bd"/>
</dbReference>
<evidence type="ECO:0000256" key="13">
    <source>
        <dbReference type="PIRSR" id="PIRSR005096-3"/>
    </source>
</evidence>
<dbReference type="GO" id="GO:0033499">
    <property type="term" value="P:galactose catabolic process via UDP-galactose, Leloir pathway"/>
    <property type="evidence" value="ECO:0007669"/>
    <property type="project" value="TreeGrafter"/>
</dbReference>
<dbReference type="SUPFAM" id="SSF74650">
    <property type="entry name" value="Galactose mutarotase-like"/>
    <property type="match status" value="1"/>
</dbReference>
<dbReference type="AlphaFoldDB" id="A0A5B8W8F9"/>
<evidence type="ECO:0000256" key="8">
    <source>
        <dbReference type="ARBA" id="ARBA00022837"/>
    </source>
</evidence>
<dbReference type="NCBIfam" id="NF008277">
    <property type="entry name" value="PRK11055.1"/>
    <property type="match status" value="1"/>
</dbReference>
<gene>
    <name evidence="14" type="ORF">FSB76_26180</name>
</gene>
<feature type="active site" description="Proton acceptor" evidence="12">
    <location>
        <position position="311"/>
    </location>
</feature>
<dbReference type="Gene3D" id="2.70.98.10">
    <property type="match status" value="1"/>
</dbReference>
<keyword evidence="9 11" id="KW-0413">Isomerase</keyword>
<evidence type="ECO:0000256" key="9">
    <source>
        <dbReference type="ARBA" id="ARBA00023235"/>
    </source>
</evidence>
<keyword evidence="8" id="KW-0106">Calcium</keyword>
<dbReference type="RefSeq" id="WP_147058688.1">
    <property type="nucleotide sequence ID" value="NZ_CP042437.1"/>
</dbReference>
<dbReference type="InterPro" id="IPR047215">
    <property type="entry name" value="Galactose_mutarotase-like"/>
</dbReference>
<dbReference type="GO" id="GO:0004034">
    <property type="term" value="F:aldose 1-epimerase activity"/>
    <property type="evidence" value="ECO:0007669"/>
    <property type="project" value="UniProtKB-EC"/>
</dbReference>
<evidence type="ECO:0000256" key="1">
    <source>
        <dbReference type="ARBA" id="ARBA00001614"/>
    </source>
</evidence>
<dbReference type="OrthoDB" id="9779408at2"/>
<dbReference type="Pfam" id="PF01263">
    <property type="entry name" value="Aldose_epim"/>
    <property type="match status" value="1"/>
</dbReference>
<evidence type="ECO:0000256" key="11">
    <source>
        <dbReference type="PIRNR" id="PIRNR005096"/>
    </source>
</evidence>
<comment type="similarity">
    <text evidence="4 11">Belongs to the aldose epimerase family.</text>
</comment>
<comment type="catalytic activity">
    <reaction evidence="1 11">
        <text>alpha-D-glucose = beta-D-glucose</text>
        <dbReference type="Rhea" id="RHEA:10264"/>
        <dbReference type="ChEBI" id="CHEBI:15903"/>
        <dbReference type="ChEBI" id="CHEBI:17925"/>
        <dbReference type="EC" id="5.1.3.3"/>
    </reaction>
</comment>
<dbReference type="InterPro" id="IPR011013">
    <property type="entry name" value="Gal_mutarotase_sf_dom"/>
</dbReference>
<evidence type="ECO:0000256" key="10">
    <source>
        <dbReference type="ARBA" id="ARBA00023277"/>
    </source>
</evidence>
<comment type="pathway">
    <text evidence="3 11">Carbohydrate metabolism; hexose metabolism.</text>
</comment>
<feature type="binding site" evidence="13">
    <location>
        <begin position="180"/>
        <end position="182"/>
    </location>
    <ligand>
        <name>beta-D-galactose</name>
        <dbReference type="ChEBI" id="CHEBI:27667"/>
    </ligand>
</feature>
<dbReference type="UniPathway" id="UPA00242"/>